<dbReference type="Proteomes" id="UP000777265">
    <property type="component" value="Unassembled WGS sequence"/>
</dbReference>
<name>A0A971S2A8_9BACT</name>
<protein>
    <submittedName>
        <fullName evidence="1">Glycosyl transferase</fullName>
    </submittedName>
</protein>
<evidence type="ECO:0000313" key="1">
    <source>
        <dbReference type="EMBL" id="NLW36469.1"/>
    </source>
</evidence>
<sequence length="402" mass="45459">MADFYQTGSIATFHRLGTDSLEEIEAKLARDSQERPIALVLPSLYSELEGDALRNIVKELRGVTYLREIIVTLGPASEKEFLNAKDFFSALPQKTRIIWNGGKRIKRIYKAIESEDLPTGLEGKGRSVWMAYGYILSRREFNAIALHDCDILTYSRQMLARLCYPVTNPNLDYDFCKGFYARVTDKMHGRATRLLVTPLLRALEKILGYHPLLVFFDSFRYILAGEFSMDINLARINRIPGDWGLEVGTLAEVYRNTSISRVCQVDIAENYEHKHQLLSPEDASKGLHKMCVDICKSVFRTLASEGVVFSDGFFKALVSTYARTAQDMLKRYEDDASINGLQFDRHEESLAVDTFTRGIRKAAEMIMKDPLGAPLIASWDRVTAALPGILDTIREAVETDNS</sequence>
<dbReference type="GO" id="GO:0016740">
    <property type="term" value="F:transferase activity"/>
    <property type="evidence" value="ECO:0007669"/>
    <property type="project" value="UniProtKB-KW"/>
</dbReference>
<dbReference type="AlphaFoldDB" id="A0A971S2A8"/>
<comment type="caution">
    <text evidence="1">The sequence shown here is derived from an EMBL/GenBank/DDBJ whole genome shotgun (WGS) entry which is preliminary data.</text>
</comment>
<accession>A0A971S2A8</accession>
<dbReference type="InterPro" id="IPR029044">
    <property type="entry name" value="Nucleotide-diphossugar_trans"/>
</dbReference>
<reference evidence="1" key="2">
    <citation type="submission" date="2020-01" db="EMBL/GenBank/DDBJ databases">
        <authorList>
            <person name="Campanaro S."/>
        </authorList>
    </citation>
    <scope>NUCLEOTIDE SEQUENCE</scope>
    <source>
        <strain evidence="1">AS06rmzACSIP_7</strain>
    </source>
</reference>
<reference evidence="1" key="1">
    <citation type="journal article" date="2020" name="Biotechnol. Biofuels">
        <title>New insights from the biogas microbiome by comprehensive genome-resolved metagenomics of nearly 1600 species originating from multiple anaerobic digesters.</title>
        <authorList>
            <person name="Campanaro S."/>
            <person name="Treu L."/>
            <person name="Rodriguez-R L.M."/>
            <person name="Kovalovszki A."/>
            <person name="Ziels R.M."/>
            <person name="Maus I."/>
            <person name="Zhu X."/>
            <person name="Kougias P.G."/>
            <person name="Basile A."/>
            <person name="Luo G."/>
            <person name="Schluter A."/>
            <person name="Konstantinidis K.T."/>
            <person name="Angelidaki I."/>
        </authorList>
    </citation>
    <scope>NUCLEOTIDE SEQUENCE</scope>
    <source>
        <strain evidence="1">AS06rmzACSIP_7</strain>
    </source>
</reference>
<proteinExistence type="predicted"/>
<dbReference type="Gene3D" id="3.90.550.10">
    <property type="entry name" value="Spore Coat Polysaccharide Biosynthesis Protein SpsA, Chain A"/>
    <property type="match status" value="1"/>
</dbReference>
<dbReference type="EMBL" id="JAAYEE010000253">
    <property type="protein sequence ID" value="NLW36469.1"/>
    <property type="molecule type" value="Genomic_DNA"/>
</dbReference>
<dbReference type="SUPFAM" id="SSF53448">
    <property type="entry name" value="Nucleotide-diphospho-sugar transferases"/>
    <property type="match status" value="1"/>
</dbReference>
<keyword evidence="1" id="KW-0808">Transferase</keyword>
<evidence type="ECO:0000313" key="2">
    <source>
        <dbReference type="Proteomes" id="UP000777265"/>
    </source>
</evidence>
<gene>
    <name evidence="1" type="ORF">GXY80_13495</name>
</gene>
<organism evidence="1 2">
    <name type="scientific">Syntrophorhabdus aromaticivorans</name>
    <dbReference type="NCBI Taxonomy" id="328301"/>
    <lineage>
        <taxon>Bacteria</taxon>
        <taxon>Pseudomonadati</taxon>
        <taxon>Thermodesulfobacteriota</taxon>
        <taxon>Syntrophorhabdia</taxon>
        <taxon>Syntrophorhabdales</taxon>
        <taxon>Syntrophorhabdaceae</taxon>
        <taxon>Syntrophorhabdus</taxon>
    </lineage>
</organism>